<dbReference type="Proteomes" id="UP000324800">
    <property type="component" value="Unassembled WGS sequence"/>
</dbReference>
<accession>A0A5J4USW4</accession>
<sequence>AVGFFCLLLTLHLTEIHRAKATRNEDGSQQLDAAVWKVDDYDLTVTFRPVSNKQICSTTWLASWFARRSTNYQTKPLWWSKSRKQIASYKYLSKTVHIVMKGAGVQAKNSVTSIQKSSITQIIDQAASQQEVDGDSRHKEGAGTVAEHYDMNLNDKLRERLTNFE</sequence>
<proteinExistence type="predicted"/>
<comment type="caution">
    <text evidence="2">The sequence shown here is derived from an EMBL/GenBank/DDBJ whole genome shotgun (WGS) entry which is preliminary data.</text>
</comment>
<protein>
    <submittedName>
        <fullName evidence="2">Uncharacterized protein</fullName>
    </submittedName>
</protein>
<dbReference type="AlphaFoldDB" id="A0A5J4USW4"/>
<feature type="chain" id="PRO_5023941903" evidence="1">
    <location>
        <begin position="22"/>
        <end position="165"/>
    </location>
</feature>
<keyword evidence="1" id="KW-0732">Signal</keyword>
<feature type="non-terminal residue" evidence="2">
    <location>
        <position position="1"/>
    </location>
</feature>
<feature type="signal peptide" evidence="1">
    <location>
        <begin position="1"/>
        <end position="21"/>
    </location>
</feature>
<evidence type="ECO:0000313" key="2">
    <source>
        <dbReference type="EMBL" id="KAA6373230.1"/>
    </source>
</evidence>
<evidence type="ECO:0000256" key="1">
    <source>
        <dbReference type="SAM" id="SignalP"/>
    </source>
</evidence>
<gene>
    <name evidence="2" type="ORF">EZS28_031243</name>
</gene>
<dbReference type="EMBL" id="SNRW01012920">
    <property type="protein sequence ID" value="KAA6373230.1"/>
    <property type="molecule type" value="Genomic_DNA"/>
</dbReference>
<reference evidence="2 3" key="1">
    <citation type="submission" date="2019-03" db="EMBL/GenBank/DDBJ databases">
        <title>Single cell metagenomics reveals metabolic interactions within the superorganism composed of flagellate Streblomastix strix and complex community of Bacteroidetes bacteria on its surface.</title>
        <authorList>
            <person name="Treitli S.C."/>
            <person name="Kolisko M."/>
            <person name="Husnik F."/>
            <person name="Keeling P."/>
            <person name="Hampl V."/>
        </authorList>
    </citation>
    <scope>NUCLEOTIDE SEQUENCE [LARGE SCALE GENOMIC DNA]</scope>
    <source>
        <strain evidence="2">ST1C</strain>
    </source>
</reference>
<evidence type="ECO:0000313" key="3">
    <source>
        <dbReference type="Proteomes" id="UP000324800"/>
    </source>
</evidence>
<organism evidence="2 3">
    <name type="scientific">Streblomastix strix</name>
    <dbReference type="NCBI Taxonomy" id="222440"/>
    <lineage>
        <taxon>Eukaryota</taxon>
        <taxon>Metamonada</taxon>
        <taxon>Preaxostyla</taxon>
        <taxon>Oxymonadida</taxon>
        <taxon>Streblomastigidae</taxon>
        <taxon>Streblomastix</taxon>
    </lineage>
</organism>
<name>A0A5J4USW4_9EUKA</name>